<dbReference type="InterPro" id="IPR025421">
    <property type="entry name" value="DUF4148"/>
</dbReference>
<organism evidence="2 3">
    <name type="scientific">Bordetella genomosp. 1</name>
    <dbReference type="NCBI Taxonomy" id="1395607"/>
    <lineage>
        <taxon>Bacteria</taxon>
        <taxon>Pseudomonadati</taxon>
        <taxon>Pseudomonadota</taxon>
        <taxon>Betaproteobacteria</taxon>
        <taxon>Burkholderiales</taxon>
        <taxon>Alcaligenaceae</taxon>
        <taxon>Bordetella</taxon>
    </lineage>
</organism>
<evidence type="ECO:0000256" key="1">
    <source>
        <dbReference type="SAM" id="SignalP"/>
    </source>
</evidence>
<protein>
    <recommendedName>
        <fullName evidence="4">DUF4148 domain-containing protein</fullName>
    </recommendedName>
</protein>
<reference evidence="2 3" key="1">
    <citation type="submission" date="2017-05" db="EMBL/GenBank/DDBJ databases">
        <title>Complete and WGS of Bordetella genogroups.</title>
        <authorList>
            <person name="Spilker T."/>
            <person name="LiPuma J."/>
        </authorList>
    </citation>
    <scope>NUCLEOTIDE SEQUENCE [LARGE SCALE GENOMIC DNA]</scope>
    <source>
        <strain evidence="2 3">AU17610</strain>
    </source>
</reference>
<proteinExistence type="predicted"/>
<dbReference type="EMBL" id="NEVL01000005">
    <property type="protein sequence ID" value="OZI29095.1"/>
    <property type="molecule type" value="Genomic_DNA"/>
</dbReference>
<comment type="caution">
    <text evidence="2">The sequence shown here is derived from an EMBL/GenBank/DDBJ whole genome shotgun (WGS) entry which is preliminary data.</text>
</comment>
<gene>
    <name evidence="2" type="ORF">CEG14_20890</name>
</gene>
<dbReference type="Pfam" id="PF13663">
    <property type="entry name" value="DUF4148"/>
    <property type="match status" value="1"/>
</dbReference>
<dbReference type="AlphaFoldDB" id="A0A261RVY9"/>
<dbReference type="OrthoDB" id="8657009at2"/>
<feature type="chain" id="PRO_5013328898" description="DUF4148 domain-containing protein" evidence="1">
    <location>
        <begin position="24"/>
        <end position="104"/>
    </location>
</feature>
<name>A0A261RVY9_9BORD</name>
<dbReference type="Proteomes" id="UP000217005">
    <property type="component" value="Unassembled WGS sequence"/>
</dbReference>
<sequence length="104" mass="10620">MKALSLLAAGVFASLAYLGSAQAGELDWPPADTSVSTVSRADVQADLQAARALGQLASGEQEYPVTAYADSGDASRAAVRDDLQAARHAGLTRSGELDYPPVAG</sequence>
<evidence type="ECO:0000313" key="3">
    <source>
        <dbReference type="Proteomes" id="UP000217005"/>
    </source>
</evidence>
<evidence type="ECO:0008006" key="4">
    <source>
        <dbReference type="Google" id="ProtNLM"/>
    </source>
</evidence>
<feature type="signal peptide" evidence="1">
    <location>
        <begin position="1"/>
        <end position="23"/>
    </location>
</feature>
<keyword evidence="1" id="KW-0732">Signal</keyword>
<accession>A0A261RVY9</accession>
<evidence type="ECO:0000313" key="2">
    <source>
        <dbReference type="EMBL" id="OZI29095.1"/>
    </source>
</evidence>
<dbReference type="RefSeq" id="WP_094828334.1">
    <property type="nucleotide sequence ID" value="NZ_NEVL01000005.1"/>
</dbReference>